<reference evidence="2" key="2">
    <citation type="submission" date="2015-01" db="EMBL/GenBank/DDBJ databases">
        <title>Evolutionary Origins and Diversification of the Mycorrhizal Mutualists.</title>
        <authorList>
            <consortium name="DOE Joint Genome Institute"/>
            <consortium name="Mycorrhizal Genomics Consortium"/>
            <person name="Kohler A."/>
            <person name="Kuo A."/>
            <person name="Nagy L.G."/>
            <person name="Floudas D."/>
            <person name="Copeland A."/>
            <person name="Barry K.W."/>
            <person name="Cichocki N."/>
            <person name="Veneault-Fourrey C."/>
            <person name="LaButti K."/>
            <person name="Lindquist E.A."/>
            <person name="Lipzen A."/>
            <person name="Lundell T."/>
            <person name="Morin E."/>
            <person name="Murat C."/>
            <person name="Riley R."/>
            <person name="Ohm R."/>
            <person name="Sun H."/>
            <person name="Tunlid A."/>
            <person name="Henrissat B."/>
            <person name="Grigoriev I.V."/>
            <person name="Hibbett D.S."/>
            <person name="Martin F."/>
        </authorList>
    </citation>
    <scope>NUCLEOTIDE SEQUENCE [LARGE SCALE GENOMIC DNA]</scope>
    <source>
        <strain evidence="2">F 1598</strain>
    </source>
</reference>
<dbReference type="EMBL" id="KN833283">
    <property type="protein sequence ID" value="KIM71534.1"/>
    <property type="molecule type" value="Genomic_DNA"/>
</dbReference>
<evidence type="ECO:0000313" key="1">
    <source>
        <dbReference type="EMBL" id="KIM71534.1"/>
    </source>
</evidence>
<protein>
    <recommendedName>
        <fullName evidence="3">CxC5 like cysteine cluster associated with KDZ domain-containing protein</fullName>
    </recommendedName>
</protein>
<name>A0A0C3ETZ0_PILCF</name>
<gene>
    <name evidence="1" type="ORF">PILCRDRAFT_43996</name>
</gene>
<dbReference type="Proteomes" id="UP000054166">
    <property type="component" value="Unassembled WGS sequence"/>
</dbReference>
<feature type="non-terminal residue" evidence="1">
    <location>
        <position position="1"/>
    </location>
</feature>
<evidence type="ECO:0008006" key="3">
    <source>
        <dbReference type="Google" id="ProtNLM"/>
    </source>
</evidence>
<reference evidence="1 2" key="1">
    <citation type="submission" date="2014-04" db="EMBL/GenBank/DDBJ databases">
        <authorList>
            <consortium name="DOE Joint Genome Institute"/>
            <person name="Kuo A."/>
            <person name="Tarkka M."/>
            <person name="Buscot F."/>
            <person name="Kohler A."/>
            <person name="Nagy L.G."/>
            <person name="Floudas D."/>
            <person name="Copeland A."/>
            <person name="Barry K.W."/>
            <person name="Cichocki N."/>
            <person name="Veneault-Fourrey C."/>
            <person name="LaButti K."/>
            <person name="Lindquist E.A."/>
            <person name="Lipzen A."/>
            <person name="Lundell T."/>
            <person name="Morin E."/>
            <person name="Murat C."/>
            <person name="Sun H."/>
            <person name="Tunlid A."/>
            <person name="Henrissat B."/>
            <person name="Grigoriev I.V."/>
            <person name="Hibbett D.S."/>
            <person name="Martin F."/>
            <person name="Nordberg H.P."/>
            <person name="Cantor M.N."/>
            <person name="Hua S.X."/>
        </authorList>
    </citation>
    <scope>NUCLEOTIDE SEQUENCE [LARGE SCALE GENOMIC DNA]</scope>
    <source>
        <strain evidence="1 2">F 1598</strain>
    </source>
</reference>
<sequence>WLPQRTQQLQPHDEDEIPERKKDNYFVPPCFYCVETLCAPCGAVHAWTLFDKSESSTQILEFLDAPGIVYPTPDVRPDYICIDKGCKVRCTAIVNGSWNVWKETSRFIVDSYHYINHCTNDYLCRKWCNPAPLNGSAPNLVVVEHDVNENAHYKWAFNTQACEQLNAWVGGFKTILKRMTVYNFRWFLHAMLYIHTQQVMNKQRLRDNKEGDQDEE</sequence>
<dbReference type="HOGENOM" id="CLU_004966_2_0_1"/>
<feature type="non-terminal residue" evidence="1">
    <location>
        <position position="216"/>
    </location>
</feature>
<dbReference type="InParanoid" id="A0A0C3ETZ0"/>
<keyword evidence="2" id="KW-1185">Reference proteome</keyword>
<evidence type="ECO:0000313" key="2">
    <source>
        <dbReference type="Proteomes" id="UP000054166"/>
    </source>
</evidence>
<accession>A0A0C3ETZ0</accession>
<organism evidence="1 2">
    <name type="scientific">Piloderma croceum (strain F 1598)</name>
    <dbReference type="NCBI Taxonomy" id="765440"/>
    <lineage>
        <taxon>Eukaryota</taxon>
        <taxon>Fungi</taxon>
        <taxon>Dikarya</taxon>
        <taxon>Basidiomycota</taxon>
        <taxon>Agaricomycotina</taxon>
        <taxon>Agaricomycetes</taxon>
        <taxon>Agaricomycetidae</taxon>
        <taxon>Atheliales</taxon>
        <taxon>Atheliaceae</taxon>
        <taxon>Piloderma</taxon>
    </lineage>
</organism>
<dbReference type="AlphaFoldDB" id="A0A0C3ETZ0"/>
<proteinExistence type="predicted"/>
<dbReference type="OrthoDB" id="2527272at2759"/>